<dbReference type="AlphaFoldDB" id="A0A1A9NDC4"/>
<keyword evidence="6 19" id="KW-0812">Transmembrane</keyword>
<dbReference type="InterPro" id="IPR025669">
    <property type="entry name" value="AAA_dom"/>
</dbReference>
<dbReference type="NCBIfam" id="TIGR01005">
    <property type="entry name" value="eps_transp_fam"/>
    <property type="match status" value="1"/>
</dbReference>
<evidence type="ECO:0000256" key="1">
    <source>
        <dbReference type="ARBA" id="ARBA00004429"/>
    </source>
</evidence>
<evidence type="ECO:0000256" key="19">
    <source>
        <dbReference type="SAM" id="Phobius"/>
    </source>
</evidence>
<organism evidence="24 26">
    <name type="scientific">Paraburkholderia ginsengiterrae</name>
    <dbReference type="NCBI Taxonomy" id="1462993"/>
    <lineage>
        <taxon>Bacteria</taxon>
        <taxon>Pseudomonadati</taxon>
        <taxon>Pseudomonadota</taxon>
        <taxon>Betaproteobacteria</taxon>
        <taxon>Burkholderiales</taxon>
        <taxon>Burkholderiaceae</taxon>
        <taxon>Paraburkholderia</taxon>
    </lineage>
</organism>
<evidence type="ECO:0000256" key="2">
    <source>
        <dbReference type="ARBA" id="ARBA00008883"/>
    </source>
</evidence>
<evidence type="ECO:0000313" key="25">
    <source>
        <dbReference type="Proteomes" id="UP000077961"/>
    </source>
</evidence>
<comment type="catalytic activity">
    <reaction evidence="14">
        <text>L-tyrosyl-[protein] + ATP = O-phospho-L-tyrosyl-[protein] + ADP + H(+)</text>
        <dbReference type="Rhea" id="RHEA:10596"/>
        <dbReference type="Rhea" id="RHEA-COMP:10136"/>
        <dbReference type="Rhea" id="RHEA-COMP:20101"/>
        <dbReference type="ChEBI" id="CHEBI:15378"/>
        <dbReference type="ChEBI" id="CHEBI:30616"/>
        <dbReference type="ChEBI" id="CHEBI:46858"/>
        <dbReference type="ChEBI" id="CHEBI:61978"/>
        <dbReference type="ChEBI" id="CHEBI:456216"/>
    </reaction>
</comment>
<name>A0A1A9NDC4_9BURK</name>
<dbReference type="Pfam" id="PF02706">
    <property type="entry name" value="Wzz"/>
    <property type="match status" value="1"/>
</dbReference>
<evidence type="ECO:0000256" key="3">
    <source>
        <dbReference type="ARBA" id="ARBA00022475"/>
    </source>
</evidence>
<dbReference type="FunFam" id="3.40.50.300:FF:000527">
    <property type="entry name" value="Tyrosine-protein kinase etk"/>
    <property type="match status" value="1"/>
</dbReference>
<sequence length="745" mass="81013">MAINFENRYIDVSGPDELHLSDYLRTIVRGWRTIVMVTLIALALGCAYAFLAPPTYRADVLFHVEDKTANANNANGKEALPPLTGMFDTKPSTAAEIELLKSRLVTEETVKKLHLDITATPRYLPIIGGMIAGLVNGQWGFKLPQFINLSGYAWGNESIAVSQFDTSKEMYDTTFTLIAGNEGAYVLRDKNGIAILSGKVGETVQTDTADGPIALHVDKLTGAPGSRFELQRASTLSTVDRLQKAMVVQETTLQSGVIRASLEGGDAGLTAAIVNSMAREFVRQDVESRSTEAEHMLAFLDQQLPGLRKELDEAEQRYNKFRNQHGTVDLGEESRLLLQQIVDNKTKLLDLQQQRAEMSQRFTASHPAVAALDAQIAALQGAQANMNRSVEVMPDTEQTALRLLRDVHVDTELYTNLLNSAQQLRVAKAGQVGSVRVVDFAETPDEPVRPKRVIAILIALGGGLVLGIMLTFFKRAMYGGVERPDELESVLGVPVFAAVPRSQNQLKLQENVMLRRSGLHVLAQQAPEDIAVEGVRNLRTSLQLSLDHAENNVVMITGSRPDAGKSFLSVNLAALVASANKRVLIIDGDMRRGDVHSHFGVAHQPGLSDVLNGGDLGSMIQRDVLPGLDVLSKGSLPSHPAELLMSKRFETLLDELKSHYDLVIVDTPPVLAVTDSTVIGKYAGTTLLVVRHGRHPLNEILETAKRLRNGGVALRGVLLTDVPQEGAFLGSGYQGGYYGYDSIAG</sequence>
<keyword evidence="13" id="KW-0270">Exopolysaccharide synthesis</keyword>
<feature type="transmembrane region" description="Helical" evidence="19">
    <location>
        <begin position="453"/>
        <end position="473"/>
    </location>
</feature>
<evidence type="ECO:0000256" key="16">
    <source>
        <dbReference type="ARBA" id="ARBA00067833"/>
    </source>
</evidence>
<comment type="similarity">
    <text evidence="2">Belongs to the etk/wzc family.</text>
</comment>
<accession>A0A1A9NDC4</accession>
<keyword evidence="10 19" id="KW-1133">Transmembrane helix</keyword>
<evidence type="ECO:0000256" key="18">
    <source>
        <dbReference type="SAM" id="Coils"/>
    </source>
</evidence>
<dbReference type="NCBIfam" id="TIGR01007">
    <property type="entry name" value="eps_fam"/>
    <property type="match status" value="1"/>
</dbReference>
<feature type="domain" description="Polysaccharide chain length determinant N-terminal" evidence="20">
    <location>
        <begin position="16"/>
        <end position="113"/>
    </location>
</feature>
<keyword evidence="25" id="KW-1185">Reference proteome</keyword>
<evidence type="ECO:0000256" key="13">
    <source>
        <dbReference type="ARBA" id="ARBA00023169"/>
    </source>
</evidence>
<feature type="coiled-coil region" evidence="18">
    <location>
        <begin position="297"/>
        <end position="324"/>
    </location>
</feature>
<dbReference type="GO" id="GO:0000271">
    <property type="term" value="P:polysaccharide biosynthetic process"/>
    <property type="evidence" value="ECO:0007669"/>
    <property type="project" value="UniProtKB-KW"/>
</dbReference>
<dbReference type="InterPro" id="IPR005700">
    <property type="entry name" value="EPS_ExoP-like"/>
</dbReference>
<dbReference type="GO" id="GO:0005886">
    <property type="term" value="C:plasma membrane"/>
    <property type="evidence" value="ECO:0007669"/>
    <property type="project" value="UniProtKB-SubCell"/>
</dbReference>
<dbReference type="OrthoDB" id="9808257at2"/>
<keyword evidence="9" id="KW-0067">ATP-binding</keyword>
<evidence type="ECO:0000256" key="17">
    <source>
        <dbReference type="ARBA" id="ARBA00081049"/>
    </source>
</evidence>
<dbReference type="Proteomes" id="UP000077961">
    <property type="component" value="Unassembled WGS sequence"/>
</dbReference>
<keyword evidence="12" id="KW-0829">Tyrosine-protein kinase</keyword>
<dbReference type="EMBL" id="LXKA01000098">
    <property type="protein sequence ID" value="OAJ64583.1"/>
    <property type="molecule type" value="Genomic_DNA"/>
</dbReference>
<evidence type="ECO:0000256" key="6">
    <source>
        <dbReference type="ARBA" id="ARBA00022692"/>
    </source>
</evidence>
<evidence type="ECO:0000256" key="8">
    <source>
        <dbReference type="ARBA" id="ARBA00022777"/>
    </source>
</evidence>
<dbReference type="STRING" id="1462993.A6V36_16230"/>
<keyword evidence="18" id="KW-0175">Coiled coil</keyword>
<dbReference type="Gene3D" id="1.10.287.1490">
    <property type="match status" value="1"/>
</dbReference>
<evidence type="ECO:0000256" key="7">
    <source>
        <dbReference type="ARBA" id="ARBA00022741"/>
    </source>
</evidence>
<evidence type="ECO:0000313" key="24">
    <source>
        <dbReference type="EMBL" id="OAJ64583.1"/>
    </source>
</evidence>
<dbReference type="SUPFAM" id="SSF52540">
    <property type="entry name" value="P-loop containing nucleoside triphosphate hydrolases"/>
    <property type="match status" value="1"/>
</dbReference>
<keyword evidence="11 19" id="KW-0472">Membrane</keyword>
<evidence type="ECO:0000256" key="5">
    <source>
        <dbReference type="ARBA" id="ARBA00022679"/>
    </source>
</evidence>
<feature type="domain" description="AAA" evidence="21">
    <location>
        <begin position="562"/>
        <end position="676"/>
    </location>
</feature>
<evidence type="ECO:0000256" key="12">
    <source>
        <dbReference type="ARBA" id="ARBA00023137"/>
    </source>
</evidence>
<dbReference type="InterPro" id="IPR050445">
    <property type="entry name" value="Bact_polysacc_biosynth/exp"/>
</dbReference>
<evidence type="ECO:0000256" key="10">
    <source>
        <dbReference type="ARBA" id="ARBA00022989"/>
    </source>
</evidence>
<protein>
    <recommendedName>
        <fullName evidence="16">Putative tyrosine-protein kinase EpsB</fullName>
    </recommendedName>
    <alternativeName>
        <fullName evidence="17">EPS I polysaccharide export protein EpsB</fullName>
    </alternativeName>
</protein>
<dbReference type="PANTHER" id="PTHR32309:SF32">
    <property type="entry name" value="TYROSINE-PROTEIN KINASE ETK-RELATED"/>
    <property type="match status" value="1"/>
</dbReference>
<dbReference type="EMBL" id="LXJZ01000253">
    <property type="protein sequence ID" value="OAJ51569.1"/>
    <property type="molecule type" value="Genomic_DNA"/>
</dbReference>
<feature type="transmembrane region" description="Helical" evidence="19">
    <location>
        <begin position="33"/>
        <end position="51"/>
    </location>
</feature>
<feature type="domain" description="Tyrosine-protein kinase G-rich" evidence="22">
    <location>
        <begin position="395"/>
        <end position="476"/>
    </location>
</feature>
<keyword evidence="4" id="KW-0997">Cell inner membrane</keyword>
<dbReference type="CDD" id="cd05387">
    <property type="entry name" value="BY-kinase"/>
    <property type="match status" value="1"/>
</dbReference>
<evidence type="ECO:0000259" key="22">
    <source>
        <dbReference type="Pfam" id="PF13807"/>
    </source>
</evidence>
<keyword evidence="7" id="KW-0547">Nucleotide-binding</keyword>
<dbReference type="InterPro" id="IPR005702">
    <property type="entry name" value="Wzc-like_C"/>
</dbReference>
<comment type="subcellular location">
    <subcellularLocation>
        <location evidence="1">Cell inner membrane</location>
        <topology evidence="1">Multi-pass membrane protein</topology>
    </subcellularLocation>
</comment>
<evidence type="ECO:0000259" key="20">
    <source>
        <dbReference type="Pfam" id="PF02706"/>
    </source>
</evidence>
<dbReference type="Pfam" id="PF13614">
    <property type="entry name" value="AAA_31"/>
    <property type="match status" value="1"/>
</dbReference>
<dbReference type="GO" id="GO:0042802">
    <property type="term" value="F:identical protein binding"/>
    <property type="evidence" value="ECO:0007669"/>
    <property type="project" value="UniProtKB-ARBA"/>
</dbReference>
<evidence type="ECO:0000313" key="23">
    <source>
        <dbReference type="EMBL" id="OAJ51569.1"/>
    </source>
</evidence>
<evidence type="ECO:0000259" key="21">
    <source>
        <dbReference type="Pfam" id="PF13614"/>
    </source>
</evidence>
<dbReference type="Pfam" id="PF13807">
    <property type="entry name" value="GNVR"/>
    <property type="match status" value="1"/>
</dbReference>
<dbReference type="InterPro" id="IPR032807">
    <property type="entry name" value="GNVR"/>
</dbReference>
<dbReference type="GO" id="GO:0005524">
    <property type="term" value="F:ATP binding"/>
    <property type="evidence" value="ECO:0007669"/>
    <property type="project" value="UniProtKB-KW"/>
</dbReference>
<keyword evidence="3" id="KW-1003">Cell membrane</keyword>
<keyword evidence="8 24" id="KW-0418">Kinase</keyword>
<dbReference type="InterPro" id="IPR027417">
    <property type="entry name" value="P-loop_NTPase"/>
</dbReference>
<dbReference type="Proteomes" id="UP000078116">
    <property type="component" value="Unassembled WGS sequence"/>
</dbReference>
<reference evidence="25 26" key="1">
    <citation type="submission" date="2016-04" db="EMBL/GenBank/DDBJ databases">
        <title>Reclassification of Paraburkholderia panaciterrae (Farh et al. 2015) Dobritsa &amp; Samadpour 2016 as a later homotypic synonym of Paraburkholderia ginsengiterrae (Farh et al. 2015) Dobritsa &amp; Samadpour 2016.</title>
        <authorList>
            <person name="Dobritsa A.P."/>
            <person name="Kutumbaka K."/>
            <person name="Samadpour M."/>
        </authorList>
    </citation>
    <scope>NUCLEOTIDE SEQUENCE [LARGE SCALE GENOMIC DNA]</scope>
    <source>
        <strain evidence="24 26">DCY85</strain>
        <strain evidence="23 25">DCY85-1</strain>
    </source>
</reference>
<evidence type="ECO:0000256" key="15">
    <source>
        <dbReference type="ARBA" id="ARBA00054296"/>
    </source>
</evidence>
<dbReference type="GO" id="GO:0004713">
    <property type="term" value="F:protein tyrosine kinase activity"/>
    <property type="evidence" value="ECO:0007669"/>
    <property type="project" value="UniProtKB-KW"/>
</dbReference>
<dbReference type="InterPro" id="IPR003856">
    <property type="entry name" value="LPS_length_determ_N"/>
</dbReference>
<evidence type="ECO:0000256" key="11">
    <source>
        <dbReference type="ARBA" id="ARBA00023136"/>
    </source>
</evidence>
<dbReference type="Pfam" id="PF23607">
    <property type="entry name" value="WZC_N"/>
    <property type="match status" value="1"/>
</dbReference>
<dbReference type="RefSeq" id="WP_064272461.1">
    <property type="nucleotide sequence ID" value="NZ_LXJZ01000253.1"/>
</dbReference>
<dbReference type="Gene3D" id="3.40.50.300">
    <property type="entry name" value="P-loop containing nucleotide triphosphate hydrolases"/>
    <property type="match status" value="1"/>
</dbReference>
<evidence type="ECO:0000256" key="4">
    <source>
        <dbReference type="ARBA" id="ARBA00022519"/>
    </source>
</evidence>
<evidence type="ECO:0000256" key="9">
    <source>
        <dbReference type="ARBA" id="ARBA00022840"/>
    </source>
</evidence>
<comment type="function">
    <text evidence="15">Probably involved in polymerization and/or export of exopolysaccharide EPS I which functions as a virulence factor. May be involved in an ATP-dependent process in the pathway for EPS I production, possibly export of the trimeric repeat units across the inner membrane or their polymerization.</text>
</comment>
<gene>
    <name evidence="23" type="ORF">A6V36_16230</name>
    <name evidence="24" type="ORF">A6V37_19170</name>
</gene>
<evidence type="ECO:0000256" key="14">
    <source>
        <dbReference type="ARBA" id="ARBA00053015"/>
    </source>
</evidence>
<dbReference type="PANTHER" id="PTHR32309">
    <property type="entry name" value="TYROSINE-PROTEIN KINASE"/>
    <property type="match status" value="1"/>
</dbReference>
<comment type="caution">
    <text evidence="24">The sequence shown here is derived from an EMBL/GenBank/DDBJ whole genome shotgun (WGS) entry which is preliminary data.</text>
</comment>
<evidence type="ECO:0000313" key="26">
    <source>
        <dbReference type="Proteomes" id="UP000078116"/>
    </source>
</evidence>
<keyword evidence="5" id="KW-0808">Transferase</keyword>
<proteinExistence type="inferred from homology"/>